<name>A0A4C1ZVY7_EUMVA</name>
<dbReference type="AlphaFoldDB" id="A0A4C1ZVY7"/>
<sequence>MRATADGHTTPMDTPAGILERCRSFTSLQDSAEGVRGERNNDENDRCSEAKDMPFVESTFFATSRSGSVGVRANVLLILRARI</sequence>
<dbReference type="Proteomes" id="UP000299102">
    <property type="component" value="Unassembled WGS sequence"/>
</dbReference>
<proteinExistence type="predicted"/>
<evidence type="ECO:0000313" key="2">
    <source>
        <dbReference type="Proteomes" id="UP000299102"/>
    </source>
</evidence>
<gene>
    <name evidence="1" type="ORF">EVAR_90622_1</name>
</gene>
<organism evidence="1 2">
    <name type="scientific">Eumeta variegata</name>
    <name type="common">Bagworm moth</name>
    <name type="synonym">Eumeta japonica</name>
    <dbReference type="NCBI Taxonomy" id="151549"/>
    <lineage>
        <taxon>Eukaryota</taxon>
        <taxon>Metazoa</taxon>
        <taxon>Ecdysozoa</taxon>
        <taxon>Arthropoda</taxon>
        <taxon>Hexapoda</taxon>
        <taxon>Insecta</taxon>
        <taxon>Pterygota</taxon>
        <taxon>Neoptera</taxon>
        <taxon>Endopterygota</taxon>
        <taxon>Lepidoptera</taxon>
        <taxon>Glossata</taxon>
        <taxon>Ditrysia</taxon>
        <taxon>Tineoidea</taxon>
        <taxon>Psychidae</taxon>
        <taxon>Oiketicinae</taxon>
        <taxon>Eumeta</taxon>
    </lineage>
</organism>
<accession>A0A4C1ZVY7</accession>
<keyword evidence="2" id="KW-1185">Reference proteome</keyword>
<protein>
    <submittedName>
        <fullName evidence="1">Uncharacterized protein</fullName>
    </submittedName>
</protein>
<reference evidence="1 2" key="1">
    <citation type="journal article" date="2019" name="Commun. Biol.">
        <title>The bagworm genome reveals a unique fibroin gene that provides high tensile strength.</title>
        <authorList>
            <person name="Kono N."/>
            <person name="Nakamura H."/>
            <person name="Ohtoshi R."/>
            <person name="Tomita M."/>
            <person name="Numata K."/>
            <person name="Arakawa K."/>
        </authorList>
    </citation>
    <scope>NUCLEOTIDE SEQUENCE [LARGE SCALE GENOMIC DNA]</scope>
</reference>
<evidence type="ECO:0000313" key="1">
    <source>
        <dbReference type="EMBL" id="GBP90973.1"/>
    </source>
</evidence>
<comment type="caution">
    <text evidence="1">The sequence shown here is derived from an EMBL/GenBank/DDBJ whole genome shotgun (WGS) entry which is preliminary data.</text>
</comment>
<dbReference type="EMBL" id="BGZK01002130">
    <property type="protein sequence ID" value="GBP90973.1"/>
    <property type="molecule type" value="Genomic_DNA"/>
</dbReference>